<name>A0A8J4UPR6_CLAMG</name>
<dbReference type="OrthoDB" id="8825892at2759"/>
<dbReference type="InterPro" id="IPR036179">
    <property type="entry name" value="Ig-like_dom_sf"/>
</dbReference>
<comment type="caution">
    <text evidence="2">The sequence shown here is derived from an EMBL/GenBank/DDBJ whole genome shotgun (WGS) entry which is preliminary data.</text>
</comment>
<evidence type="ECO:0000313" key="2">
    <source>
        <dbReference type="EMBL" id="KAF5901372.1"/>
    </source>
</evidence>
<proteinExistence type="predicted"/>
<organism evidence="2 3">
    <name type="scientific">Clarias magur</name>
    <name type="common">Asian catfish</name>
    <name type="synonym">Macropteronotus magur</name>
    <dbReference type="NCBI Taxonomy" id="1594786"/>
    <lineage>
        <taxon>Eukaryota</taxon>
        <taxon>Metazoa</taxon>
        <taxon>Chordata</taxon>
        <taxon>Craniata</taxon>
        <taxon>Vertebrata</taxon>
        <taxon>Euteleostomi</taxon>
        <taxon>Actinopterygii</taxon>
        <taxon>Neopterygii</taxon>
        <taxon>Teleostei</taxon>
        <taxon>Ostariophysi</taxon>
        <taxon>Siluriformes</taxon>
        <taxon>Clariidae</taxon>
        <taxon>Clarias</taxon>
    </lineage>
</organism>
<dbReference type="InterPro" id="IPR013106">
    <property type="entry name" value="Ig_V-set"/>
</dbReference>
<feature type="domain" description="Immunoglobulin V-set" evidence="1">
    <location>
        <begin position="6"/>
        <end position="74"/>
    </location>
</feature>
<dbReference type="GO" id="GO:0005886">
    <property type="term" value="C:plasma membrane"/>
    <property type="evidence" value="ECO:0007669"/>
    <property type="project" value="InterPro"/>
</dbReference>
<gene>
    <name evidence="2" type="ORF">DAT39_008901</name>
</gene>
<keyword evidence="3" id="KW-1185">Reference proteome</keyword>
<evidence type="ECO:0000313" key="3">
    <source>
        <dbReference type="Proteomes" id="UP000727407"/>
    </source>
</evidence>
<feature type="non-terminal residue" evidence="2">
    <location>
        <position position="75"/>
    </location>
</feature>
<dbReference type="PANTHER" id="PTHR44969:SF1">
    <property type="entry name" value="CELL SURFACE A33 ANTIGEN"/>
    <property type="match status" value="1"/>
</dbReference>
<dbReference type="PANTHER" id="PTHR44969">
    <property type="entry name" value="CELL SURFACE A33 ANTIGEN"/>
    <property type="match status" value="1"/>
</dbReference>
<evidence type="ECO:0000259" key="1">
    <source>
        <dbReference type="Pfam" id="PF07686"/>
    </source>
</evidence>
<dbReference type="Proteomes" id="UP000727407">
    <property type="component" value="Unassembled WGS sequence"/>
</dbReference>
<reference evidence="2" key="1">
    <citation type="submission" date="2020-07" db="EMBL/GenBank/DDBJ databases">
        <title>Clarias magur genome sequencing, assembly and annotation.</title>
        <authorList>
            <person name="Kushwaha B."/>
            <person name="Kumar R."/>
            <person name="Das P."/>
            <person name="Joshi C.G."/>
            <person name="Kumar D."/>
            <person name="Nagpure N.S."/>
            <person name="Pandey M."/>
            <person name="Agarwal S."/>
            <person name="Srivastava S."/>
            <person name="Singh M."/>
            <person name="Sahoo L."/>
            <person name="Jayasankar P."/>
            <person name="Meher P.K."/>
            <person name="Koringa P.G."/>
            <person name="Iquebal M.A."/>
            <person name="Das S.P."/>
            <person name="Bit A."/>
            <person name="Patnaik S."/>
            <person name="Patel N."/>
            <person name="Shah T.M."/>
            <person name="Hinsu A."/>
            <person name="Jena J.K."/>
        </authorList>
    </citation>
    <scope>NUCLEOTIDE SEQUENCE</scope>
    <source>
        <strain evidence="2">CIFAMagur01</strain>
        <tissue evidence="2">Testis</tissue>
    </source>
</reference>
<dbReference type="Pfam" id="PF07686">
    <property type="entry name" value="V-set"/>
    <property type="match status" value="1"/>
</dbReference>
<dbReference type="EMBL" id="QNUK01000114">
    <property type="protein sequence ID" value="KAF5901372.1"/>
    <property type="molecule type" value="Genomic_DNA"/>
</dbReference>
<dbReference type="SUPFAM" id="SSF48726">
    <property type="entry name" value="Immunoglobulin"/>
    <property type="match status" value="1"/>
</dbReference>
<dbReference type="InterPro" id="IPR013783">
    <property type="entry name" value="Ig-like_fold"/>
</dbReference>
<protein>
    <submittedName>
        <fullName evidence="2">Cell surface A33 antigen-like</fullName>
    </submittedName>
</protein>
<dbReference type="InterPro" id="IPR042474">
    <property type="entry name" value="A33"/>
</dbReference>
<sequence>IDIITYYYTASGLAQENVSHGYVGRASVQTGISQGVATLKLQSLTSRDSRVYQCDVKIPGDTQGKFSDTTTVMVW</sequence>
<dbReference type="AlphaFoldDB" id="A0A8J4UPR6"/>
<dbReference type="Gene3D" id="2.60.40.10">
    <property type="entry name" value="Immunoglobulins"/>
    <property type="match status" value="1"/>
</dbReference>
<feature type="non-terminal residue" evidence="2">
    <location>
        <position position="1"/>
    </location>
</feature>
<accession>A0A8J4UPR6</accession>